<comment type="caution">
    <text evidence="2">The sequence shown here is derived from an EMBL/GenBank/DDBJ whole genome shotgun (WGS) entry which is preliminary data.</text>
</comment>
<gene>
    <name evidence="2" type="ORF">CXY01_20140</name>
</gene>
<dbReference type="Proteomes" id="UP000321118">
    <property type="component" value="Unassembled WGS sequence"/>
</dbReference>
<proteinExistence type="predicted"/>
<feature type="transmembrane region" description="Helical" evidence="1">
    <location>
        <begin position="97"/>
        <end position="117"/>
    </location>
</feature>
<name>A0A510V3P5_9CELL</name>
<dbReference type="EMBL" id="BJUB01000005">
    <property type="protein sequence ID" value="GEK21494.1"/>
    <property type="molecule type" value="Genomic_DNA"/>
</dbReference>
<keyword evidence="1" id="KW-0472">Membrane</keyword>
<keyword evidence="1" id="KW-1133">Transmembrane helix</keyword>
<keyword evidence="1" id="KW-0812">Transmembrane</keyword>
<sequence>MTVGCAGLAPGTAITIEVTSADPATPDSAISIAGRQATSKTAGADGVAAGVVTLNAAGTYTILVSNQATGAVLLNQSVSAVARATPTELSSTGVDPLPLSLGAAALITVGAGIVVLARRNQVS</sequence>
<evidence type="ECO:0000313" key="3">
    <source>
        <dbReference type="Proteomes" id="UP000321118"/>
    </source>
</evidence>
<dbReference type="AlphaFoldDB" id="A0A510V3P5"/>
<organism evidence="2 3">
    <name type="scientific">Cellulomonas xylanilytica</name>
    <dbReference type="NCBI Taxonomy" id="233583"/>
    <lineage>
        <taxon>Bacteria</taxon>
        <taxon>Bacillati</taxon>
        <taxon>Actinomycetota</taxon>
        <taxon>Actinomycetes</taxon>
        <taxon>Micrococcales</taxon>
        <taxon>Cellulomonadaceae</taxon>
        <taxon>Cellulomonas</taxon>
    </lineage>
</organism>
<accession>A0A510V3P5</accession>
<evidence type="ECO:0008006" key="4">
    <source>
        <dbReference type="Google" id="ProtNLM"/>
    </source>
</evidence>
<protein>
    <recommendedName>
        <fullName evidence="4">Gram-positive cocci surface proteins LPxTG domain-containing protein</fullName>
    </recommendedName>
</protein>
<evidence type="ECO:0000256" key="1">
    <source>
        <dbReference type="SAM" id="Phobius"/>
    </source>
</evidence>
<reference evidence="2 3" key="1">
    <citation type="submission" date="2019-07" db="EMBL/GenBank/DDBJ databases">
        <title>Whole genome shotgun sequence of Cellulomonas xylanilytica NBRC 101102.</title>
        <authorList>
            <person name="Hosoyama A."/>
            <person name="Uohara A."/>
            <person name="Ohji S."/>
            <person name="Ichikawa N."/>
        </authorList>
    </citation>
    <scope>NUCLEOTIDE SEQUENCE [LARGE SCALE GENOMIC DNA]</scope>
    <source>
        <strain evidence="2 3">NBRC 101102</strain>
    </source>
</reference>
<keyword evidence="3" id="KW-1185">Reference proteome</keyword>
<evidence type="ECO:0000313" key="2">
    <source>
        <dbReference type="EMBL" id="GEK21494.1"/>
    </source>
</evidence>